<dbReference type="OrthoDB" id="9045359at2759"/>
<sequence>MEEKGTHSRPCKGRLFRQVGLRGLPAFSSQQEEESFRRAVWEENLQMIQDHNRQADRGKYTYKLGMNHFGDLTNEEFNKRLNCLLPDMNHATPKKVVMFKSSENPQIPIGVDWRAKGAVTEVKDQGDCGSCWAFSATGALEGMHFKETGKLVSLSEQNLVDCSEENYGCGGGEMPQAFEYVQAGGISSEENYPYDGMVIHYVFLCVLQTMSPYF</sequence>
<dbReference type="InterPro" id="IPR013201">
    <property type="entry name" value="Prot_inhib_I29"/>
</dbReference>
<keyword evidence="4" id="KW-0788">Thiol protease</keyword>
<dbReference type="Pfam" id="PF00112">
    <property type="entry name" value="Peptidase_C1"/>
    <property type="match status" value="1"/>
</dbReference>
<dbReference type="Ensembl" id="ENSNNAT00000003682.1">
    <property type="protein sequence ID" value="ENSNNAP00000003510.1"/>
    <property type="gene ID" value="ENSNNAG00000002397.1"/>
</dbReference>
<dbReference type="SMART" id="SM00645">
    <property type="entry name" value="Pept_C1"/>
    <property type="match status" value="1"/>
</dbReference>
<dbReference type="Pfam" id="PF08246">
    <property type="entry name" value="Inhibitor_I29"/>
    <property type="match status" value="1"/>
</dbReference>
<dbReference type="SMART" id="SM00848">
    <property type="entry name" value="Inhibitor_I29"/>
    <property type="match status" value="1"/>
</dbReference>
<name>A0A8C6VIF1_NAJNA</name>
<keyword evidence="6" id="KW-1015">Disulfide bond</keyword>
<dbReference type="InterPro" id="IPR039417">
    <property type="entry name" value="Peptidase_C1A_papain-like"/>
</dbReference>
<protein>
    <recommendedName>
        <fullName evidence="11">Cathepsin L</fullName>
    </recommendedName>
</protein>
<reference evidence="9" key="1">
    <citation type="submission" date="2025-08" db="UniProtKB">
        <authorList>
            <consortium name="Ensembl"/>
        </authorList>
    </citation>
    <scope>IDENTIFICATION</scope>
</reference>
<dbReference type="GO" id="GO:0006508">
    <property type="term" value="P:proteolysis"/>
    <property type="evidence" value="ECO:0007669"/>
    <property type="project" value="UniProtKB-KW"/>
</dbReference>
<feature type="domain" description="Cathepsin propeptide inhibitor" evidence="8">
    <location>
        <begin position="27"/>
        <end position="77"/>
    </location>
</feature>
<dbReference type="InterPro" id="IPR000668">
    <property type="entry name" value="Peptidase_C1A_C"/>
</dbReference>
<comment type="similarity">
    <text evidence="1">Belongs to the peptidase C1 family.</text>
</comment>
<dbReference type="GO" id="GO:0008234">
    <property type="term" value="F:cysteine-type peptidase activity"/>
    <property type="evidence" value="ECO:0007669"/>
    <property type="project" value="UniProtKB-KW"/>
</dbReference>
<evidence type="ECO:0000259" key="7">
    <source>
        <dbReference type="SMART" id="SM00645"/>
    </source>
</evidence>
<dbReference type="PANTHER" id="PTHR12411">
    <property type="entry name" value="CYSTEINE PROTEASE FAMILY C1-RELATED"/>
    <property type="match status" value="1"/>
</dbReference>
<dbReference type="InterPro" id="IPR013128">
    <property type="entry name" value="Peptidase_C1A"/>
</dbReference>
<dbReference type="OMA" id="QWERNIT"/>
<keyword evidence="3" id="KW-0378">Hydrolase</keyword>
<proteinExistence type="inferred from homology"/>
<keyword evidence="5" id="KW-0865">Zymogen</keyword>
<dbReference type="AlphaFoldDB" id="A0A8C6VIF1"/>
<dbReference type="InterPro" id="IPR000169">
    <property type="entry name" value="Pept_cys_AS"/>
</dbReference>
<evidence type="ECO:0000259" key="8">
    <source>
        <dbReference type="SMART" id="SM00848"/>
    </source>
</evidence>
<keyword evidence="10" id="KW-1185">Reference proteome</keyword>
<dbReference type="PROSITE" id="PS00139">
    <property type="entry name" value="THIOL_PROTEASE_CYS"/>
    <property type="match status" value="1"/>
</dbReference>
<evidence type="ECO:0000256" key="6">
    <source>
        <dbReference type="ARBA" id="ARBA00023157"/>
    </source>
</evidence>
<dbReference type="CDD" id="cd02248">
    <property type="entry name" value="Peptidase_C1A"/>
    <property type="match status" value="1"/>
</dbReference>
<evidence type="ECO:0000256" key="4">
    <source>
        <dbReference type="ARBA" id="ARBA00022807"/>
    </source>
</evidence>
<dbReference type="Proteomes" id="UP000694559">
    <property type="component" value="Unplaced"/>
</dbReference>
<accession>A0A8C6VIF1</accession>
<reference evidence="9" key="2">
    <citation type="submission" date="2025-09" db="UniProtKB">
        <authorList>
            <consortium name="Ensembl"/>
        </authorList>
    </citation>
    <scope>IDENTIFICATION</scope>
</reference>
<feature type="domain" description="Peptidase C1A papain C-terminal" evidence="7">
    <location>
        <begin position="107"/>
        <end position="213"/>
    </location>
</feature>
<evidence type="ECO:0000313" key="9">
    <source>
        <dbReference type="Ensembl" id="ENSNNAP00000003510.1"/>
    </source>
</evidence>
<dbReference type="Gene3D" id="3.90.70.10">
    <property type="entry name" value="Cysteine proteinases"/>
    <property type="match status" value="1"/>
</dbReference>
<dbReference type="SUPFAM" id="SSF54001">
    <property type="entry name" value="Cysteine proteinases"/>
    <property type="match status" value="1"/>
</dbReference>
<organism evidence="9 10">
    <name type="scientific">Naja naja</name>
    <name type="common">Indian cobra</name>
    <dbReference type="NCBI Taxonomy" id="35670"/>
    <lineage>
        <taxon>Eukaryota</taxon>
        <taxon>Metazoa</taxon>
        <taxon>Chordata</taxon>
        <taxon>Craniata</taxon>
        <taxon>Vertebrata</taxon>
        <taxon>Euteleostomi</taxon>
        <taxon>Lepidosauria</taxon>
        <taxon>Squamata</taxon>
        <taxon>Bifurcata</taxon>
        <taxon>Unidentata</taxon>
        <taxon>Episquamata</taxon>
        <taxon>Toxicofera</taxon>
        <taxon>Serpentes</taxon>
        <taxon>Colubroidea</taxon>
        <taxon>Elapidae</taxon>
        <taxon>Elapinae</taxon>
        <taxon>Naja</taxon>
    </lineage>
</organism>
<evidence type="ECO:0008006" key="11">
    <source>
        <dbReference type="Google" id="ProtNLM"/>
    </source>
</evidence>
<evidence type="ECO:0000256" key="3">
    <source>
        <dbReference type="ARBA" id="ARBA00022801"/>
    </source>
</evidence>
<dbReference type="InterPro" id="IPR038765">
    <property type="entry name" value="Papain-like_cys_pep_sf"/>
</dbReference>
<keyword evidence="2" id="KW-0645">Protease</keyword>
<evidence type="ECO:0000256" key="5">
    <source>
        <dbReference type="ARBA" id="ARBA00023145"/>
    </source>
</evidence>
<dbReference type="GeneTree" id="ENSGT00940000153321"/>
<evidence type="ECO:0000256" key="1">
    <source>
        <dbReference type="ARBA" id="ARBA00008455"/>
    </source>
</evidence>
<evidence type="ECO:0000256" key="2">
    <source>
        <dbReference type="ARBA" id="ARBA00022670"/>
    </source>
</evidence>
<evidence type="ECO:0000313" key="10">
    <source>
        <dbReference type="Proteomes" id="UP000694559"/>
    </source>
</evidence>